<keyword evidence="2" id="KW-0732">Signal</keyword>
<reference evidence="3" key="2">
    <citation type="submission" date="2024-06" db="UniProtKB">
        <authorList>
            <consortium name="EnsemblMetazoa"/>
        </authorList>
    </citation>
    <scope>IDENTIFICATION</scope>
</reference>
<dbReference type="KEGG" id="aqu:109586249"/>
<feature type="signal peptide" evidence="2">
    <location>
        <begin position="1"/>
        <end position="29"/>
    </location>
</feature>
<sequence length="239" mass="25595">MVCLSVTRPISALFFIATLYRQLSDCASANITVQPVSINTTLNSTVVFSCEGAGDELTVRVNDEQASSYDVKKKGFRFSATTNDSSGITRAELQAVAYDDNNNTKVKCLAVTYEPRERVFSNTAKFMIQGLLNSVVDLNYTFINGSSCTDGEAPRNITVIIQCNETGVVLTENTKQLINITGSVPIPLNQKCNISISEAGSTYIQTVDITIPPIKTSSSSPSVTPTLAPTTPPKTSSSG</sequence>
<accession>A0AAN0JMD6</accession>
<reference evidence="4" key="1">
    <citation type="journal article" date="2010" name="Nature">
        <title>The Amphimedon queenslandica genome and the evolution of animal complexity.</title>
        <authorList>
            <person name="Srivastava M."/>
            <person name="Simakov O."/>
            <person name="Chapman J."/>
            <person name="Fahey B."/>
            <person name="Gauthier M.E."/>
            <person name="Mitros T."/>
            <person name="Richards G.S."/>
            <person name="Conaco C."/>
            <person name="Dacre M."/>
            <person name="Hellsten U."/>
            <person name="Larroux C."/>
            <person name="Putnam N.H."/>
            <person name="Stanke M."/>
            <person name="Adamska M."/>
            <person name="Darling A."/>
            <person name="Degnan S.M."/>
            <person name="Oakley T.H."/>
            <person name="Plachetzki D.C."/>
            <person name="Zhai Y."/>
            <person name="Adamski M."/>
            <person name="Calcino A."/>
            <person name="Cummins S.F."/>
            <person name="Goodstein D.M."/>
            <person name="Harris C."/>
            <person name="Jackson D.J."/>
            <person name="Leys S.P."/>
            <person name="Shu S."/>
            <person name="Woodcroft B.J."/>
            <person name="Vervoort M."/>
            <person name="Kosik K.S."/>
            <person name="Manning G."/>
            <person name="Degnan B.M."/>
            <person name="Rokhsar D.S."/>
        </authorList>
    </citation>
    <scope>NUCLEOTIDE SEQUENCE [LARGE SCALE GENOMIC DNA]</scope>
</reference>
<evidence type="ECO:0000313" key="3">
    <source>
        <dbReference type="EnsemblMetazoa" id="XP_019857983.1"/>
    </source>
</evidence>
<proteinExistence type="predicted"/>
<feature type="region of interest" description="Disordered" evidence="1">
    <location>
        <begin position="215"/>
        <end position="239"/>
    </location>
</feature>
<dbReference type="Proteomes" id="UP000007879">
    <property type="component" value="Unassembled WGS sequence"/>
</dbReference>
<dbReference type="EnsemblMetazoa" id="XM_020002424.1">
    <property type="protein sequence ID" value="XP_019857983.1"/>
    <property type="gene ID" value="LOC109586249"/>
</dbReference>
<evidence type="ECO:0000313" key="4">
    <source>
        <dbReference type="Proteomes" id="UP000007879"/>
    </source>
</evidence>
<dbReference type="GeneID" id="109586249"/>
<organism evidence="3 4">
    <name type="scientific">Amphimedon queenslandica</name>
    <name type="common">Sponge</name>
    <dbReference type="NCBI Taxonomy" id="400682"/>
    <lineage>
        <taxon>Eukaryota</taxon>
        <taxon>Metazoa</taxon>
        <taxon>Porifera</taxon>
        <taxon>Demospongiae</taxon>
        <taxon>Heteroscleromorpha</taxon>
        <taxon>Haplosclerida</taxon>
        <taxon>Niphatidae</taxon>
        <taxon>Amphimedon</taxon>
    </lineage>
</organism>
<evidence type="ECO:0008006" key="5">
    <source>
        <dbReference type="Google" id="ProtNLM"/>
    </source>
</evidence>
<protein>
    <recommendedName>
        <fullName evidence="5">Ig-like domain-containing protein</fullName>
    </recommendedName>
</protein>
<name>A0AAN0JMD6_AMPQE</name>
<evidence type="ECO:0000256" key="1">
    <source>
        <dbReference type="SAM" id="MobiDB-lite"/>
    </source>
</evidence>
<evidence type="ECO:0000256" key="2">
    <source>
        <dbReference type="SAM" id="SignalP"/>
    </source>
</evidence>
<feature type="chain" id="PRO_5042826723" description="Ig-like domain-containing protein" evidence="2">
    <location>
        <begin position="30"/>
        <end position="239"/>
    </location>
</feature>
<dbReference type="RefSeq" id="XP_019857983.1">
    <property type="nucleotide sequence ID" value="XM_020002424.1"/>
</dbReference>
<dbReference type="AlphaFoldDB" id="A0AAN0JMD6"/>
<keyword evidence="4" id="KW-1185">Reference proteome</keyword>